<proteinExistence type="predicted"/>
<organism evidence="2 3">
    <name type="scientific">Myotis davidii</name>
    <name type="common">David's myotis</name>
    <dbReference type="NCBI Taxonomy" id="225400"/>
    <lineage>
        <taxon>Eukaryota</taxon>
        <taxon>Metazoa</taxon>
        <taxon>Chordata</taxon>
        <taxon>Craniata</taxon>
        <taxon>Vertebrata</taxon>
        <taxon>Euteleostomi</taxon>
        <taxon>Mammalia</taxon>
        <taxon>Eutheria</taxon>
        <taxon>Laurasiatheria</taxon>
        <taxon>Chiroptera</taxon>
        <taxon>Yangochiroptera</taxon>
        <taxon>Vespertilionidae</taxon>
        <taxon>Myotis</taxon>
    </lineage>
</organism>
<dbReference type="AlphaFoldDB" id="L5LY82"/>
<feature type="region of interest" description="Disordered" evidence="1">
    <location>
        <begin position="1"/>
        <end position="40"/>
    </location>
</feature>
<reference evidence="3" key="1">
    <citation type="journal article" date="2013" name="Science">
        <title>Comparative analysis of bat genomes provides insight into the evolution of flight and immunity.</title>
        <authorList>
            <person name="Zhang G."/>
            <person name="Cowled C."/>
            <person name="Shi Z."/>
            <person name="Huang Z."/>
            <person name="Bishop-Lilly K.A."/>
            <person name="Fang X."/>
            <person name="Wynne J.W."/>
            <person name="Xiong Z."/>
            <person name="Baker M.L."/>
            <person name="Zhao W."/>
            <person name="Tachedjian M."/>
            <person name="Zhu Y."/>
            <person name="Zhou P."/>
            <person name="Jiang X."/>
            <person name="Ng J."/>
            <person name="Yang L."/>
            <person name="Wu L."/>
            <person name="Xiao J."/>
            <person name="Feng Y."/>
            <person name="Chen Y."/>
            <person name="Sun X."/>
            <person name="Zhang Y."/>
            <person name="Marsh G.A."/>
            <person name="Crameri G."/>
            <person name="Broder C.C."/>
            <person name="Frey K.G."/>
            <person name="Wang L.F."/>
            <person name="Wang J."/>
        </authorList>
    </citation>
    <scope>NUCLEOTIDE SEQUENCE [LARGE SCALE GENOMIC DNA]</scope>
</reference>
<dbReference type="Proteomes" id="UP000010556">
    <property type="component" value="Unassembled WGS sequence"/>
</dbReference>
<feature type="region of interest" description="Disordered" evidence="1">
    <location>
        <begin position="58"/>
        <end position="82"/>
    </location>
</feature>
<name>L5LY82_MYODS</name>
<feature type="compositionally biased region" description="Polar residues" evidence="1">
    <location>
        <begin position="16"/>
        <end position="26"/>
    </location>
</feature>
<accession>L5LY82</accession>
<evidence type="ECO:0000256" key="1">
    <source>
        <dbReference type="SAM" id="MobiDB-lite"/>
    </source>
</evidence>
<sequence length="82" mass="8676">MSSSCIYRTSSRRTSGKLSRGNTTLVASPEPEPDPGPAFTELQEAEEPPAAFEQLTPASVRPVVPDPGPEHVSAAIAERAPF</sequence>
<evidence type="ECO:0000313" key="2">
    <source>
        <dbReference type="EMBL" id="ELK30997.1"/>
    </source>
</evidence>
<dbReference type="EMBL" id="KB106575">
    <property type="protein sequence ID" value="ELK30997.1"/>
    <property type="molecule type" value="Genomic_DNA"/>
</dbReference>
<evidence type="ECO:0000313" key="3">
    <source>
        <dbReference type="Proteomes" id="UP000010556"/>
    </source>
</evidence>
<protein>
    <submittedName>
        <fullName evidence="2">Uncharacterized protein</fullName>
    </submittedName>
</protein>
<keyword evidence="3" id="KW-1185">Reference proteome</keyword>
<gene>
    <name evidence="2" type="ORF">MDA_GLEAN10011941</name>
</gene>